<dbReference type="SUPFAM" id="SSF90002">
    <property type="entry name" value="Hypothetical protein YjiA, C-terminal domain"/>
    <property type="match status" value="1"/>
</dbReference>
<organism evidence="2 3">
    <name type="scientific">Kibdelosporangium aridum</name>
    <dbReference type="NCBI Taxonomy" id="2030"/>
    <lineage>
        <taxon>Bacteria</taxon>
        <taxon>Bacillati</taxon>
        <taxon>Actinomycetota</taxon>
        <taxon>Actinomycetes</taxon>
        <taxon>Pseudonocardiales</taxon>
        <taxon>Pseudonocardiaceae</taxon>
        <taxon>Kibdelosporangium</taxon>
    </lineage>
</organism>
<comment type="caution">
    <text evidence="2">The sequence shown here is derived from an EMBL/GenBank/DDBJ whole genome shotgun (WGS) entry which is preliminary data.</text>
</comment>
<dbReference type="NCBIfam" id="NF047431">
    <property type="entry name" value="hiber_recruit"/>
    <property type="match status" value="1"/>
</dbReference>
<dbReference type="AlphaFoldDB" id="A0A428Z647"/>
<dbReference type="PANTHER" id="PTHR43603:SF1">
    <property type="entry name" value="ZINC-REGULATED GTPASE METALLOPROTEIN ACTIVATOR 1"/>
    <property type="match status" value="1"/>
</dbReference>
<dbReference type="InterPro" id="IPR027417">
    <property type="entry name" value="P-loop_NTPase"/>
</dbReference>
<evidence type="ECO:0000313" key="3">
    <source>
        <dbReference type="Proteomes" id="UP000287547"/>
    </source>
</evidence>
<dbReference type="Gene3D" id="3.40.50.300">
    <property type="entry name" value="P-loop containing nucleotide triphosphate hydrolases"/>
    <property type="match status" value="1"/>
</dbReference>
<evidence type="ECO:0000313" key="2">
    <source>
        <dbReference type="EMBL" id="RSM82511.1"/>
    </source>
</evidence>
<sequence>MTLVFNYDSMRIEEGSGMARVGLVIVAGLPRRQASAVATRLMHAEPGSVVVHHDLRDIARGFVVRRQKSATGEEVARLELAHGCVSCTLREDLLPLLTKLADSDGVHRIVVHLDPTIEPEPVCWAIRGLPVRVTGVVTVIDTATWLADATGDEELAERGFGVAEGDDRTVAQVAVGQAEFADAIVLAGSGADAWTEARTSAVLQRIAPMAKKVSFAEAVYALRDLPEGARRGKLDRWFDPLLCGQPPLESDCGVSLTVFTERRPFHPHRLHDAIGVLLEGVVRVRGRFWLASQPDVALWFESAGGALRIGQGGPWLATMDDWSGECPQRTVKASLEWHPRFGDRAQELTIVAHQALPADLTEALNAALLTDEELAEGEEAWLRYPDPLVAIE</sequence>
<dbReference type="PANTHER" id="PTHR43603">
    <property type="entry name" value="COBW DOMAIN-CONTAINING PROTEIN DDB_G0274527"/>
    <property type="match status" value="1"/>
</dbReference>
<gene>
    <name evidence="2" type="ORF">DMH04_25245</name>
</gene>
<protein>
    <submittedName>
        <fullName evidence="2">Cobalamin biosynthesis protein CobW</fullName>
    </submittedName>
</protein>
<proteinExistence type="predicted"/>
<feature type="domain" description="CobW C-terminal" evidence="1">
    <location>
        <begin position="254"/>
        <end position="368"/>
    </location>
</feature>
<dbReference type="Pfam" id="PF02492">
    <property type="entry name" value="cobW"/>
    <property type="match status" value="1"/>
</dbReference>
<evidence type="ECO:0000259" key="1">
    <source>
        <dbReference type="SMART" id="SM00833"/>
    </source>
</evidence>
<dbReference type="InterPro" id="IPR011629">
    <property type="entry name" value="CobW-like_C"/>
</dbReference>
<dbReference type="InterPro" id="IPR003495">
    <property type="entry name" value="CobW/HypB/UreG_nucleotide-bd"/>
</dbReference>
<dbReference type="OrthoDB" id="9808822at2"/>
<dbReference type="EMBL" id="QHKI01000022">
    <property type="protein sequence ID" value="RSM82511.1"/>
    <property type="molecule type" value="Genomic_DNA"/>
</dbReference>
<reference evidence="2 3" key="1">
    <citation type="submission" date="2018-05" db="EMBL/GenBank/DDBJ databases">
        <title>Evolution of GPA BGCs.</title>
        <authorList>
            <person name="Waglechner N."/>
            <person name="Wright G.D."/>
        </authorList>
    </citation>
    <scope>NUCLEOTIDE SEQUENCE [LARGE SCALE GENOMIC DNA]</scope>
    <source>
        <strain evidence="2 3">A82846</strain>
    </source>
</reference>
<accession>A0A428Z647</accession>
<name>A0A428Z647_KIBAR</name>
<dbReference type="InterPro" id="IPR051927">
    <property type="entry name" value="Zn_Chap_cDPG_Synth"/>
</dbReference>
<dbReference type="SMART" id="SM00833">
    <property type="entry name" value="CobW_C"/>
    <property type="match status" value="1"/>
</dbReference>
<dbReference type="Proteomes" id="UP000287547">
    <property type="component" value="Unassembled WGS sequence"/>
</dbReference>
<dbReference type="Pfam" id="PF07683">
    <property type="entry name" value="CobW_C"/>
    <property type="match status" value="1"/>
</dbReference>